<sequence>MSTPGEPPRHLTAALAQAAHHWDRQIVGQPIVGWRGRTAGVAVEDQRGGQEWLRVVVARPELARGDWWNGNTDAMTLVGVRHPMIFTWHEWSEGAERVRGELMEILPGHVCSATPELRHELALDSRWWSDLDENLALLARHRTRRESTTASSISHRSHVLFGRRVDFSGVRWSTAHGDLHWANVFAPQFALLDWEAWGSAPDGSDIAGLYLHSLLVPEVAATILDRFPEVFASTSGRVGLVFHASRMLARAMAGDYPDLIDPIHEAVRRFAPHD</sequence>
<dbReference type="AlphaFoldDB" id="A0AAU7VVP2"/>
<accession>A0AAU7VVP2</accession>
<dbReference type="EMBL" id="CP158357">
    <property type="protein sequence ID" value="XBX78188.1"/>
    <property type="molecule type" value="Genomic_DNA"/>
</dbReference>
<proteinExistence type="predicted"/>
<gene>
    <name evidence="1" type="ORF">ABS642_20090</name>
</gene>
<organism evidence="1">
    <name type="scientific">Microbacterium sp. A8/3-1</name>
    <dbReference type="NCBI Taxonomy" id="3160749"/>
    <lineage>
        <taxon>Bacteria</taxon>
        <taxon>Bacillati</taxon>
        <taxon>Actinomycetota</taxon>
        <taxon>Actinomycetes</taxon>
        <taxon>Micrococcales</taxon>
        <taxon>Microbacteriaceae</taxon>
        <taxon>Microbacterium</taxon>
    </lineage>
</organism>
<dbReference type="SUPFAM" id="SSF56112">
    <property type="entry name" value="Protein kinase-like (PK-like)"/>
    <property type="match status" value="1"/>
</dbReference>
<dbReference type="InterPro" id="IPR011009">
    <property type="entry name" value="Kinase-like_dom_sf"/>
</dbReference>
<name>A0AAU7VVP2_9MICO</name>
<protein>
    <recommendedName>
        <fullName evidence="2">Aminoglycoside phosphotransferase</fullName>
    </recommendedName>
</protein>
<dbReference type="RefSeq" id="WP_350351507.1">
    <property type="nucleotide sequence ID" value="NZ_CP158357.1"/>
</dbReference>
<evidence type="ECO:0000313" key="1">
    <source>
        <dbReference type="EMBL" id="XBX78188.1"/>
    </source>
</evidence>
<evidence type="ECO:0008006" key="2">
    <source>
        <dbReference type="Google" id="ProtNLM"/>
    </source>
</evidence>
<reference evidence="1" key="1">
    <citation type="submission" date="2024-06" db="EMBL/GenBank/DDBJ databases">
        <title>Draft genome sequence of Microbacterium sp. strain A8/3-1, isolated from Oxytropis tragacanthoides Fisch. ex DC. Root nodules in the Altai region of Russia.</title>
        <authorList>
            <person name="Sazanova A."/>
            <person name="Guro P."/>
            <person name="Kuznetsova I."/>
            <person name="Belimov A."/>
            <person name="Safronova V."/>
        </authorList>
    </citation>
    <scope>NUCLEOTIDE SEQUENCE</scope>
    <source>
        <strain evidence="1">A8/3-1</strain>
    </source>
</reference>